<proteinExistence type="predicted"/>
<dbReference type="InterPro" id="IPR013969">
    <property type="entry name" value="Oligosacch_biosynth_Alg14"/>
</dbReference>
<gene>
    <name evidence="6" type="ORF">AERYTH_13285</name>
</gene>
<keyword evidence="3" id="KW-0256">Endoplasmic reticulum</keyword>
<dbReference type="GO" id="GO:0004577">
    <property type="term" value="F:N-acetylglucosaminyldiphosphodolichol N-acetylglucosaminyltransferase activity"/>
    <property type="evidence" value="ECO:0007669"/>
    <property type="project" value="TreeGrafter"/>
</dbReference>
<sequence>MRILIACSSGGHLAQALALEPWWGEHERLWVTGPTEDARLKLRDERVIECAWPTQRNLPNLARNMVLARRVIDEWRPDVVFSTGAAVAVPFLRQARRVGARSIFLETIDRIDKPSLTGRLVYPFVDEYLTQWDQLTEKLPRAQTVGLVL</sequence>
<organism evidence="6 7">
    <name type="scientific">Aeromicrobium erythreum</name>
    <dbReference type="NCBI Taxonomy" id="2041"/>
    <lineage>
        <taxon>Bacteria</taxon>
        <taxon>Bacillati</taxon>
        <taxon>Actinomycetota</taxon>
        <taxon>Actinomycetes</taxon>
        <taxon>Propionibacteriales</taxon>
        <taxon>Nocardioidaceae</taxon>
        <taxon>Aeromicrobium</taxon>
    </lineage>
</organism>
<dbReference type="STRING" id="2041.AERYTH_13285"/>
<accession>A0A0U4C3Q3</accession>
<dbReference type="OrthoDB" id="555447at2"/>
<keyword evidence="7" id="KW-1185">Reference proteome</keyword>
<keyword evidence="5" id="KW-0472">Membrane</keyword>
<evidence type="ECO:0000256" key="4">
    <source>
        <dbReference type="ARBA" id="ARBA00022989"/>
    </source>
</evidence>
<name>A0A0U4C3Q3_9ACTN</name>
<dbReference type="KEGG" id="aer:AERYTH_13285"/>
<dbReference type="PANTHER" id="PTHR12154">
    <property type="entry name" value="GLYCOSYL TRANSFERASE-RELATED"/>
    <property type="match status" value="1"/>
</dbReference>
<evidence type="ECO:0000256" key="5">
    <source>
        <dbReference type="ARBA" id="ARBA00023136"/>
    </source>
</evidence>
<keyword evidence="4" id="KW-1133">Transmembrane helix</keyword>
<dbReference type="Proteomes" id="UP000067689">
    <property type="component" value="Chromosome"/>
</dbReference>
<protein>
    <submittedName>
        <fullName evidence="6">UDP-N-acetylglucosamine:LPS N-acetylglucosamine transferase</fullName>
    </submittedName>
</protein>
<keyword evidence="6" id="KW-0808">Transferase</keyword>
<dbReference type="SUPFAM" id="SSF53756">
    <property type="entry name" value="UDP-Glycosyltransferase/glycogen phosphorylase"/>
    <property type="match status" value="1"/>
</dbReference>
<keyword evidence="2" id="KW-0812">Transmembrane</keyword>
<comment type="subcellular location">
    <subcellularLocation>
        <location evidence="1">Endoplasmic reticulum membrane</location>
        <topology evidence="1">Single-pass membrane protein</topology>
    </subcellularLocation>
</comment>
<dbReference type="PANTHER" id="PTHR12154:SF4">
    <property type="entry name" value="UDP-N-ACETYLGLUCOSAMINE TRANSFERASE SUBUNIT ALG14 HOMOLOG"/>
    <property type="match status" value="1"/>
</dbReference>
<evidence type="ECO:0000313" key="6">
    <source>
        <dbReference type="EMBL" id="ALX05599.1"/>
    </source>
</evidence>
<evidence type="ECO:0000256" key="1">
    <source>
        <dbReference type="ARBA" id="ARBA00004389"/>
    </source>
</evidence>
<evidence type="ECO:0000313" key="7">
    <source>
        <dbReference type="Proteomes" id="UP000067689"/>
    </source>
</evidence>
<reference evidence="6 7" key="1">
    <citation type="journal article" date="1991" name="Int. J. Syst. Bacteriol.">
        <title>Description of the erythromycin-producing bacterium Arthrobacter sp. strain NRRL B-3381 as Aeromicrobium erythreum gen. nov., sp. nov.</title>
        <authorList>
            <person name="Miller E.S."/>
            <person name="Woese C.R."/>
            <person name="Brenner S."/>
        </authorList>
    </citation>
    <scope>NUCLEOTIDE SEQUENCE [LARGE SCALE GENOMIC DNA]</scope>
    <source>
        <strain evidence="6 7">AR18</strain>
    </source>
</reference>
<dbReference type="EMBL" id="CP011502">
    <property type="protein sequence ID" value="ALX05599.1"/>
    <property type="molecule type" value="Genomic_DNA"/>
</dbReference>
<dbReference type="Pfam" id="PF08660">
    <property type="entry name" value="Alg14"/>
    <property type="match status" value="1"/>
</dbReference>
<dbReference type="Gene3D" id="3.40.50.2000">
    <property type="entry name" value="Glycogen Phosphorylase B"/>
    <property type="match status" value="1"/>
</dbReference>
<dbReference type="AlphaFoldDB" id="A0A0U4C3Q3"/>
<dbReference type="PATRIC" id="fig|2041.4.peg.2773"/>
<dbReference type="GO" id="GO:0006488">
    <property type="term" value="P:dolichol-linked oligosaccharide biosynthetic process"/>
    <property type="evidence" value="ECO:0007669"/>
    <property type="project" value="InterPro"/>
</dbReference>
<dbReference type="RefSeq" id="WP_067859612.1">
    <property type="nucleotide sequence ID" value="NZ_CP011502.1"/>
</dbReference>
<evidence type="ECO:0000256" key="3">
    <source>
        <dbReference type="ARBA" id="ARBA00022824"/>
    </source>
</evidence>
<evidence type="ECO:0000256" key="2">
    <source>
        <dbReference type="ARBA" id="ARBA00022692"/>
    </source>
</evidence>